<dbReference type="PANTHER" id="PTHR43861">
    <property type="entry name" value="TRANS-ACONITATE 2-METHYLTRANSFERASE-RELATED"/>
    <property type="match status" value="1"/>
</dbReference>
<dbReference type="RefSeq" id="WP_336586817.1">
    <property type="nucleotide sequence ID" value="NZ_JBBAXC010000007.1"/>
</dbReference>
<keyword evidence="2" id="KW-0489">Methyltransferase</keyword>
<proteinExistence type="predicted"/>
<dbReference type="EMBL" id="JBBAXC010000007">
    <property type="protein sequence ID" value="MEI5907376.1"/>
    <property type="molecule type" value="Genomic_DNA"/>
</dbReference>
<dbReference type="CDD" id="cd02440">
    <property type="entry name" value="AdoMet_MTases"/>
    <property type="match status" value="1"/>
</dbReference>
<reference evidence="2 3" key="1">
    <citation type="journal article" date="2018" name="J. Microbiol.">
        <title>Bacillus spongiae sp. nov., isolated from sponge of Jeju Island.</title>
        <authorList>
            <person name="Lee G.E."/>
            <person name="Im W.T."/>
            <person name="Park J.S."/>
        </authorList>
    </citation>
    <scope>NUCLEOTIDE SEQUENCE [LARGE SCALE GENOMIC DNA]</scope>
    <source>
        <strain evidence="2 3">135PIL107-10</strain>
    </source>
</reference>
<dbReference type="InterPro" id="IPR029063">
    <property type="entry name" value="SAM-dependent_MTases_sf"/>
</dbReference>
<dbReference type="GO" id="GO:0032259">
    <property type="term" value="P:methylation"/>
    <property type="evidence" value="ECO:0007669"/>
    <property type="project" value="UniProtKB-KW"/>
</dbReference>
<dbReference type="PANTHER" id="PTHR43861:SF1">
    <property type="entry name" value="TRANS-ACONITATE 2-METHYLTRANSFERASE"/>
    <property type="match status" value="1"/>
</dbReference>
<keyword evidence="3" id="KW-1185">Reference proteome</keyword>
<evidence type="ECO:0000313" key="2">
    <source>
        <dbReference type="EMBL" id="MEI5907376.1"/>
    </source>
</evidence>
<evidence type="ECO:0000313" key="3">
    <source>
        <dbReference type="Proteomes" id="UP001312865"/>
    </source>
</evidence>
<dbReference type="SUPFAM" id="SSF53335">
    <property type="entry name" value="S-adenosyl-L-methionine-dependent methyltransferases"/>
    <property type="match status" value="1"/>
</dbReference>
<keyword evidence="2" id="KW-0808">Transferase</keyword>
<dbReference type="Gene3D" id="3.40.50.150">
    <property type="entry name" value="Vaccinia Virus protein VP39"/>
    <property type="match status" value="1"/>
</dbReference>
<accession>A0ABU8HDW8</accession>
<dbReference type="GO" id="GO:0008168">
    <property type="term" value="F:methyltransferase activity"/>
    <property type="evidence" value="ECO:0007669"/>
    <property type="project" value="UniProtKB-KW"/>
</dbReference>
<dbReference type="Pfam" id="PF08241">
    <property type="entry name" value="Methyltransf_11"/>
    <property type="match status" value="1"/>
</dbReference>
<dbReference type="EC" id="2.1.-.-" evidence="2"/>
<protein>
    <submittedName>
        <fullName evidence="2">Class I SAM-dependent methyltransferase</fullName>
        <ecNumber evidence="2">2.1.-.-</ecNumber>
    </submittedName>
</protein>
<evidence type="ECO:0000259" key="1">
    <source>
        <dbReference type="Pfam" id="PF08241"/>
    </source>
</evidence>
<name>A0ABU8HDW8_9BACI</name>
<comment type="caution">
    <text evidence="2">The sequence shown here is derived from an EMBL/GenBank/DDBJ whole genome shotgun (WGS) entry which is preliminary data.</text>
</comment>
<dbReference type="Proteomes" id="UP001312865">
    <property type="component" value="Unassembled WGS sequence"/>
</dbReference>
<feature type="domain" description="Methyltransferase type 11" evidence="1">
    <location>
        <begin position="52"/>
        <end position="149"/>
    </location>
</feature>
<sequence length="250" mass="28366">MNKTESLKINKEGWDKVAEEFFSACALPVYGPFAPSETELNLFDEVKSKKILEIGCGSGHSLQYLNEKGASELWGLDLSSSQIDTANKLLKQNQVKANLFVSPMETNPGIPENYFDIVCSIFALGWTTDLSATLRNIFSYLKPKGTFIFSWEHPLYSKIKYDGDHYIINDSYNSEGENKKESWRGVPIVMNQRKMSTFINELISTGFILEVIVEEFSGEVHNDCSPYDWYSSKRASLIPATMIVKCYKPF</sequence>
<dbReference type="InterPro" id="IPR013216">
    <property type="entry name" value="Methyltransf_11"/>
</dbReference>
<gene>
    <name evidence="2" type="ORF">WAK64_09940</name>
</gene>
<organism evidence="2 3">
    <name type="scientific">Bacillus spongiae</name>
    <dbReference type="NCBI Taxonomy" id="2683610"/>
    <lineage>
        <taxon>Bacteria</taxon>
        <taxon>Bacillati</taxon>
        <taxon>Bacillota</taxon>
        <taxon>Bacilli</taxon>
        <taxon>Bacillales</taxon>
        <taxon>Bacillaceae</taxon>
        <taxon>Bacillus</taxon>
    </lineage>
</organism>